<organism evidence="2 3">
    <name type="scientific">Leuconostoc citreum</name>
    <dbReference type="NCBI Taxonomy" id="33964"/>
    <lineage>
        <taxon>Bacteria</taxon>
        <taxon>Bacillati</taxon>
        <taxon>Bacillota</taxon>
        <taxon>Bacilli</taxon>
        <taxon>Lactobacillales</taxon>
        <taxon>Lactobacillaceae</taxon>
        <taxon>Leuconostoc</taxon>
    </lineage>
</organism>
<dbReference type="RefSeq" id="WP_139988573.1">
    <property type="nucleotide sequence ID" value="NZ_BJJW01000008.1"/>
</dbReference>
<proteinExistence type="predicted"/>
<feature type="transmembrane region" description="Helical" evidence="1">
    <location>
        <begin position="7"/>
        <end position="25"/>
    </location>
</feature>
<protein>
    <submittedName>
        <fullName evidence="2">Uncharacterized protein</fullName>
    </submittedName>
</protein>
<keyword evidence="1" id="KW-0812">Transmembrane</keyword>
<evidence type="ECO:0000313" key="3">
    <source>
        <dbReference type="Proteomes" id="UP000323274"/>
    </source>
</evidence>
<evidence type="ECO:0000256" key="1">
    <source>
        <dbReference type="SAM" id="Phobius"/>
    </source>
</evidence>
<evidence type="ECO:0000313" key="2">
    <source>
        <dbReference type="EMBL" id="GDZ84105.1"/>
    </source>
</evidence>
<accession>A0A5A5U2E4</accession>
<keyword evidence="1" id="KW-0472">Membrane</keyword>
<sequence length="146" mass="16688">MINVKKNALMTTLMVFGLLIIFVTYSVTGNMALFAIYFIYGIVLLKYYRTQKQKIGQLSKKAQLTIKLDELYNDERELNAIMIANRFATHAAFKVLAILGILCVSFSRSLDQITISLSSVGIVLLILAFLLQLFYVTRLFYELRDN</sequence>
<comment type="caution">
    <text evidence="2">The sequence shown here is derived from an EMBL/GenBank/DDBJ whole genome shotgun (WGS) entry which is preliminary data.</text>
</comment>
<gene>
    <name evidence="2" type="ORF">LCIT_13470</name>
</gene>
<reference evidence="2 3" key="1">
    <citation type="submission" date="2019-04" db="EMBL/GenBank/DDBJ databases">
        <title>A pseudo-fructophilic Leuconostoc citreum strain F192-5 isolated from peel of satsuma mandarin: the first report for isolation and characterization of strain-dependent fructophilic-like characteristics.</title>
        <authorList>
            <person name="Maeno S."/>
            <person name="Tanizawa Y."/>
            <person name="Kajikawa A."/>
            <person name="Kanesaki Y."/>
            <person name="Kubota E."/>
            <person name="Arita M."/>
            <person name="Leon D."/>
            <person name="Endo A."/>
        </authorList>
    </citation>
    <scope>NUCLEOTIDE SEQUENCE [LARGE SCALE GENOMIC DNA]</scope>
    <source>
        <strain evidence="2 3">F192-5</strain>
    </source>
</reference>
<feature type="transmembrane region" description="Helical" evidence="1">
    <location>
        <begin position="113"/>
        <end position="136"/>
    </location>
</feature>
<dbReference type="Proteomes" id="UP000323274">
    <property type="component" value="Unassembled WGS sequence"/>
</dbReference>
<keyword evidence="1" id="KW-1133">Transmembrane helix</keyword>
<feature type="transmembrane region" description="Helical" evidence="1">
    <location>
        <begin position="87"/>
        <end position="107"/>
    </location>
</feature>
<dbReference type="AlphaFoldDB" id="A0A5A5U2E4"/>
<dbReference type="EMBL" id="BJJW01000008">
    <property type="protein sequence ID" value="GDZ84105.1"/>
    <property type="molecule type" value="Genomic_DNA"/>
</dbReference>
<name>A0A5A5U2E4_LEUCI</name>